<proteinExistence type="predicted"/>
<reference evidence="2" key="1">
    <citation type="submission" date="2019-02" db="EMBL/GenBank/DDBJ databases">
        <authorList>
            <person name="Li S.-H."/>
        </authorList>
    </citation>
    <scope>NUCLEOTIDE SEQUENCE</scope>
    <source>
        <strain evidence="2">IMCC11814</strain>
    </source>
</reference>
<evidence type="ECO:0000313" key="2">
    <source>
        <dbReference type="EMBL" id="MCX2978866.1"/>
    </source>
</evidence>
<feature type="domain" description="SnoaL-like" evidence="1">
    <location>
        <begin position="11"/>
        <end position="109"/>
    </location>
</feature>
<dbReference type="SUPFAM" id="SSF54427">
    <property type="entry name" value="NTF2-like"/>
    <property type="match status" value="1"/>
</dbReference>
<dbReference type="EMBL" id="SHNO01000001">
    <property type="protein sequence ID" value="MCX2978866.1"/>
    <property type="molecule type" value="Genomic_DNA"/>
</dbReference>
<protein>
    <submittedName>
        <fullName evidence="2">Nuclear transport factor 2 family protein</fullName>
    </submittedName>
</protein>
<accession>A0ABT3T9A4</accession>
<dbReference type="InterPro" id="IPR032710">
    <property type="entry name" value="NTF2-like_dom_sf"/>
</dbReference>
<dbReference type="Pfam" id="PF12680">
    <property type="entry name" value="SnoaL_2"/>
    <property type="match status" value="1"/>
</dbReference>
<name>A0ABT3T9A4_9GAMM</name>
<dbReference type="RefSeq" id="WP_279250559.1">
    <property type="nucleotide sequence ID" value="NZ_SHNO01000001.1"/>
</dbReference>
<sequence length="121" mass="13928">MAKSKAQVLLERYWEEASNQGNYELVREVCADPIIRHDPEGKTTALSHQEQIDRVRMVREDVGIHIERIITHADDTYVTSIWEITSEKDESLQLCGIEVFKVEDGKLAHCWNTPYGNGKWG</sequence>
<organism evidence="2 3">
    <name type="scientific">Candidatus Marimicrobium litorale</name>
    <dbReference type="NCBI Taxonomy" id="2518991"/>
    <lineage>
        <taxon>Bacteria</taxon>
        <taxon>Pseudomonadati</taxon>
        <taxon>Pseudomonadota</taxon>
        <taxon>Gammaproteobacteria</taxon>
        <taxon>Cellvibrionales</taxon>
        <taxon>Halieaceae</taxon>
        <taxon>Marimicrobium</taxon>
    </lineage>
</organism>
<dbReference type="Proteomes" id="UP001143304">
    <property type="component" value="Unassembled WGS sequence"/>
</dbReference>
<evidence type="ECO:0000259" key="1">
    <source>
        <dbReference type="Pfam" id="PF12680"/>
    </source>
</evidence>
<dbReference type="InterPro" id="IPR037401">
    <property type="entry name" value="SnoaL-like"/>
</dbReference>
<dbReference type="Gene3D" id="3.10.450.50">
    <property type="match status" value="1"/>
</dbReference>
<evidence type="ECO:0000313" key="3">
    <source>
        <dbReference type="Proteomes" id="UP001143304"/>
    </source>
</evidence>
<comment type="caution">
    <text evidence="2">The sequence shown here is derived from an EMBL/GenBank/DDBJ whole genome shotgun (WGS) entry which is preliminary data.</text>
</comment>
<gene>
    <name evidence="2" type="ORF">EYC82_16020</name>
</gene>
<keyword evidence="3" id="KW-1185">Reference proteome</keyword>